<dbReference type="EMBL" id="CAXLJM020000015">
    <property type="protein sequence ID" value="CAL8081757.1"/>
    <property type="molecule type" value="Genomic_DNA"/>
</dbReference>
<organism evidence="1 2">
    <name type="scientific">Orchesella dallaii</name>
    <dbReference type="NCBI Taxonomy" id="48710"/>
    <lineage>
        <taxon>Eukaryota</taxon>
        <taxon>Metazoa</taxon>
        <taxon>Ecdysozoa</taxon>
        <taxon>Arthropoda</taxon>
        <taxon>Hexapoda</taxon>
        <taxon>Collembola</taxon>
        <taxon>Entomobryomorpha</taxon>
        <taxon>Entomobryoidea</taxon>
        <taxon>Orchesellidae</taxon>
        <taxon>Orchesellinae</taxon>
        <taxon>Orchesella</taxon>
    </lineage>
</organism>
<sequence>MGDVSYPGFQIFRVSEHVTEAQILEAILDIFGDGHALYIDGLPKIEILRTDAPTTNVIISGIRLSFNEIRRRMARRYLHYQNGRSIIQIRDVNLQHANTQMLDTCGQFLYYWSYSKRLFENKYKLCVRSGSPSGHS</sequence>
<protein>
    <submittedName>
        <fullName evidence="1">Uncharacterized protein</fullName>
    </submittedName>
</protein>
<gene>
    <name evidence="1" type="ORF">ODALV1_LOCUS5012</name>
</gene>
<keyword evidence="2" id="KW-1185">Reference proteome</keyword>
<dbReference type="Proteomes" id="UP001642540">
    <property type="component" value="Unassembled WGS sequence"/>
</dbReference>
<proteinExistence type="predicted"/>
<reference evidence="1 2" key="1">
    <citation type="submission" date="2024-08" db="EMBL/GenBank/DDBJ databases">
        <authorList>
            <person name="Cucini C."/>
            <person name="Frati F."/>
        </authorList>
    </citation>
    <scope>NUCLEOTIDE SEQUENCE [LARGE SCALE GENOMIC DNA]</scope>
</reference>
<name>A0ABP1PXN0_9HEXA</name>
<accession>A0ABP1PXN0</accession>
<evidence type="ECO:0000313" key="2">
    <source>
        <dbReference type="Proteomes" id="UP001642540"/>
    </source>
</evidence>
<evidence type="ECO:0000313" key="1">
    <source>
        <dbReference type="EMBL" id="CAL8081757.1"/>
    </source>
</evidence>
<comment type="caution">
    <text evidence="1">The sequence shown here is derived from an EMBL/GenBank/DDBJ whole genome shotgun (WGS) entry which is preliminary data.</text>
</comment>